<dbReference type="Pfam" id="PF07332">
    <property type="entry name" value="Phage_holin_3_6"/>
    <property type="match status" value="1"/>
</dbReference>
<organism evidence="3 4">
    <name type="scientific">Gemmata algarum</name>
    <dbReference type="NCBI Taxonomy" id="2975278"/>
    <lineage>
        <taxon>Bacteria</taxon>
        <taxon>Pseudomonadati</taxon>
        <taxon>Planctomycetota</taxon>
        <taxon>Planctomycetia</taxon>
        <taxon>Gemmatales</taxon>
        <taxon>Gemmataceae</taxon>
        <taxon>Gemmata</taxon>
    </lineage>
</organism>
<dbReference type="InterPro" id="IPR009937">
    <property type="entry name" value="Phage_holin_3_6"/>
</dbReference>
<feature type="transmembrane region" description="Helical" evidence="2">
    <location>
        <begin position="66"/>
        <end position="89"/>
    </location>
</feature>
<feature type="transmembrane region" description="Helical" evidence="2">
    <location>
        <begin position="101"/>
        <end position="123"/>
    </location>
</feature>
<dbReference type="RefSeq" id="WP_320689047.1">
    <property type="nucleotide sequence ID" value="NZ_JAXBLV010000222.1"/>
</dbReference>
<evidence type="ECO:0000313" key="4">
    <source>
        <dbReference type="Proteomes" id="UP001272242"/>
    </source>
</evidence>
<protein>
    <submittedName>
        <fullName evidence="3">Phage holin family protein</fullName>
    </submittedName>
</protein>
<keyword evidence="4" id="KW-1185">Reference proteome</keyword>
<proteinExistence type="predicted"/>
<comment type="caution">
    <text evidence="3">The sequence shown here is derived from an EMBL/GenBank/DDBJ whole genome shotgun (WGS) entry which is preliminary data.</text>
</comment>
<keyword evidence="2" id="KW-0812">Transmembrane</keyword>
<accession>A0ABU5FAA5</accession>
<evidence type="ECO:0000256" key="1">
    <source>
        <dbReference type="SAM" id="MobiDB-lite"/>
    </source>
</evidence>
<name>A0ABU5FAA5_9BACT</name>
<evidence type="ECO:0000313" key="3">
    <source>
        <dbReference type="EMBL" id="MDY3562769.1"/>
    </source>
</evidence>
<keyword evidence="2" id="KW-0472">Membrane</keyword>
<reference evidence="4" key="1">
    <citation type="journal article" date="2023" name="Mar. Drugs">
        <title>Gemmata algarum, a Novel Planctomycete Isolated from an Algal Mat, Displays Antimicrobial Activity.</title>
        <authorList>
            <person name="Kumar G."/>
            <person name="Kallscheuer N."/>
            <person name="Kashif M."/>
            <person name="Ahamad S."/>
            <person name="Jagadeeshwari U."/>
            <person name="Pannikurungottu S."/>
            <person name="Haufschild T."/>
            <person name="Kabuu M."/>
            <person name="Sasikala C."/>
            <person name="Jogler C."/>
            <person name="Ramana C."/>
        </authorList>
    </citation>
    <scope>NUCLEOTIDE SEQUENCE [LARGE SCALE GENOMIC DNA]</scope>
    <source>
        <strain evidence="4">JC673</strain>
    </source>
</reference>
<dbReference type="EMBL" id="JAXBLV010000222">
    <property type="protein sequence ID" value="MDY3562769.1"/>
    <property type="molecule type" value="Genomic_DNA"/>
</dbReference>
<keyword evidence="2" id="KW-1133">Transmembrane helix</keyword>
<sequence>MATAEAAPPLSSYDATNTPPGPAPQTVTGLVSGIINDAQTLLRQQADMLKSEVREDFKRSKRAAEFGAIAVVCMTVGTLGVITALAYLLHEQFGFKMWASWGLVSLAFLLVGGALGWISYNLLERFNPLPDKTFNALKENVTWQTK</sequence>
<evidence type="ECO:0000256" key="2">
    <source>
        <dbReference type="SAM" id="Phobius"/>
    </source>
</evidence>
<gene>
    <name evidence="3" type="ORF">R5W23_004247</name>
</gene>
<feature type="region of interest" description="Disordered" evidence="1">
    <location>
        <begin position="1"/>
        <end position="22"/>
    </location>
</feature>
<dbReference type="Proteomes" id="UP001272242">
    <property type="component" value="Unassembled WGS sequence"/>
</dbReference>